<keyword evidence="7" id="KW-0539">Nucleus</keyword>
<dbReference type="InterPro" id="IPR045249">
    <property type="entry name" value="HARBI1-like"/>
</dbReference>
<evidence type="ECO:0000256" key="6">
    <source>
        <dbReference type="ARBA" id="ARBA00022801"/>
    </source>
</evidence>
<gene>
    <name evidence="9" type="ORF">SKAU_G00209520</name>
</gene>
<dbReference type="GO" id="GO:0016787">
    <property type="term" value="F:hydrolase activity"/>
    <property type="evidence" value="ECO:0007669"/>
    <property type="project" value="UniProtKB-KW"/>
</dbReference>
<evidence type="ECO:0000256" key="5">
    <source>
        <dbReference type="ARBA" id="ARBA00022723"/>
    </source>
</evidence>
<accession>A0A9Q1ISR8</accession>
<dbReference type="EMBL" id="JAINUF010000007">
    <property type="protein sequence ID" value="KAJ8353385.1"/>
    <property type="molecule type" value="Genomic_DNA"/>
</dbReference>
<dbReference type="PANTHER" id="PTHR22930:SF269">
    <property type="entry name" value="NUCLEASE HARBI1-LIKE PROTEIN"/>
    <property type="match status" value="1"/>
</dbReference>
<comment type="cofactor">
    <cofactor evidence="1">
        <name>a divalent metal cation</name>
        <dbReference type="ChEBI" id="CHEBI:60240"/>
    </cofactor>
</comment>
<evidence type="ECO:0000256" key="7">
    <source>
        <dbReference type="ARBA" id="ARBA00023242"/>
    </source>
</evidence>
<keyword evidence="6" id="KW-0378">Hydrolase</keyword>
<protein>
    <recommendedName>
        <fullName evidence="8">DDE Tnp4 domain-containing protein</fullName>
    </recommendedName>
</protein>
<dbReference type="PANTHER" id="PTHR22930">
    <property type="match status" value="1"/>
</dbReference>
<evidence type="ECO:0000313" key="9">
    <source>
        <dbReference type="EMBL" id="KAJ8353385.1"/>
    </source>
</evidence>
<keyword evidence="10" id="KW-1185">Reference proteome</keyword>
<sequence length="281" mass="31225">MVTPLIKREDTVMREAISPAELLAVTLSYLATGETFSSLSYSFRISRQAISEIVLEVCKAIYTVLKGNFLKIPSTEEEWHTIANRLEDVWQFPKCIGALDGSYYHNYKGTDSIILMALVDADLQFIYVDVGTNGRVSDGGVWNKTTLCQALMGNKLHIPPSPLPGRIKPVPFCGGRCCIQPEEPPDEALPGEPAEQLSRARRCVENAFGVLANRMRVFRAPIALSPKKVEHIVLASTALHNFLRRQKTGRTLYTPATLTDREDLGTGDILPQIWIRLVLAT</sequence>
<dbReference type="Proteomes" id="UP001152622">
    <property type="component" value="Chromosome 7"/>
</dbReference>
<dbReference type="GO" id="GO:0046872">
    <property type="term" value="F:metal ion binding"/>
    <property type="evidence" value="ECO:0007669"/>
    <property type="project" value="UniProtKB-KW"/>
</dbReference>
<reference evidence="9" key="1">
    <citation type="journal article" date="2023" name="Science">
        <title>Genome structures resolve the early diversification of teleost fishes.</title>
        <authorList>
            <person name="Parey E."/>
            <person name="Louis A."/>
            <person name="Montfort J."/>
            <person name="Bouchez O."/>
            <person name="Roques C."/>
            <person name="Iampietro C."/>
            <person name="Lluch J."/>
            <person name="Castinel A."/>
            <person name="Donnadieu C."/>
            <person name="Desvignes T."/>
            <person name="Floi Bucao C."/>
            <person name="Jouanno E."/>
            <person name="Wen M."/>
            <person name="Mejri S."/>
            <person name="Dirks R."/>
            <person name="Jansen H."/>
            <person name="Henkel C."/>
            <person name="Chen W.J."/>
            <person name="Zahm M."/>
            <person name="Cabau C."/>
            <person name="Klopp C."/>
            <person name="Thompson A.W."/>
            <person name="Robinson-Rechavi M."/>
            <person name="Braasch I."/>
            <person name="Lecointre G."/>
            <person name="Bobe J."/>
            <person name="Postlethwait J.H."/>
            <person name="Berthelot C."/>
            <person name="Roest Crollius H."/>
            <person name="Guiguen Y."/>
        </authorList>
    </citation>
    <scope>NUCLEOTIDE SEQUENCE</scope>
    <source>
        <strain evidence="9">WJC10195</strain>
    </source>
</reference>
<dbReference type="OrthoDB" id="10061326at2759"/>
<evidence type="ECO:0000256" key="1">
    <source>
        <dbReference type="ARBA" id="ARBA00001968"/>
    </source>
</evidence>
<dbReference type="GO" id="GO:0005634">
    <property type="term" value="C:nucleus"/>
    <property type="evidence" value="ECO:0007669"/>
    <property type="project" value="UniProtKB-SubCell"/>
</dbReference>
<keyword evidence="5" id="KW-0479">Metal-binding</keyword>
<dbReference type="Pfam" id="PF13359">
    <property type="entry name" value="DDE_Tnp_4"/>
    <property type="match status" value="1"/>
</dbReference>
<evidence type="ECO:0000256" key="2">
    <source>
        <dbReference type="ARBA" id="ARBA00004123"/>
    </source>
</evidence>
<comment type="caution">
    <text evidence="9">The sequence shown here is derived from an EMBL/GenBank/DDBJ whole genome shotgun (WGS) entry which is preliminary data.</text>
</comment>
<comment type="similarity">
    <text evidence="3">Belongs to the HARBI1 family.</text>
</comment>
<dbReference type="InterPro" id="IPR027806">
    <property type="entry name" value="HARBI1_dom"/>
</dbReference>
<dbReference type="AlphaFoldDB" id="A0A9Q1ISR8"/>
<dbReference type="GO" id="GO:0004518">
    <property type="term" value="F:nuclease activity"/>
    <property type="evidence" value="ECO:0007669"/>
    <property type="project" value="UniProtKB-KW"/>
</dbReference>
<feature type="domain" description="DDE Tnp4" evidence="8">
    <location>
        <begin position="100"/>
        <end position="241"/>
    </location>
</feature>
<organism evidence="9 10">
    <name type="scientific">Synaphobranchus kaupii</name>
    <name type="common">Kaup's arrowtooth eel</name>
    <dbReference type="NCBI Taxonomy" id="118154"/>
    <lineage>
        <taxon>Eukaryota</taxon>
        <taxon>Metazoa</taxon>
        <taxon>Chordata</taxon>
        <taxon>Craniata</taxon>
        <taxon>Vertebrata</taxon>
        <taxon>Euteleostomi</taxon>
        <taxon>Actinopterygii</taxon>
        <taxon>Neopterygii</taxon>
        <taxon>Teleostei</taxon>
        <taxon>Anguilliformes</taxon>
        <taxon>Synaphobranchidae</taxon>
        <taxon>Synaphobranchus</taxon>
    </lineage>
</organism>
<evidence type="ECO:0000256" key="4">
    <source>
        <dbReference type="ARBA" id="ARBA00022722"/>
    </source>
</evidence>
<evidence type="ECO:0000259" key="8">
    <source>
        <dbReference type="Pfam" id="PF13359"/>
    </source>
</evidence>
<evidence type="ECO:0000313" key="10">
    <source>
        <dbReference type="Proteomes" id="UP001152622"/>
    </source>
</evidence>
<proteinExistence type="inferred from homology"/>
<evidence type="ECO:0000256" key="3">
    <source>
        <dbReference type="ARBA" id="ARBA00006958"/>
    </source>
</evidence>
<comment type="subcellular location">
    <subcellularLocation>
        <location evidence="2">Nucleus</location>
    </subcellularLocation>
</comment>
<name>A0A9Q1ISR8_SYNKA</name>
<keyword evidence="4" id="KW-0540">Nuclease</keyword>